<reference evidence="2" key="1">
    <citation type="journal article" date="2021" name="Nat. Commun.">
        <title>Genetic determinants of endophytism in the Arabidopsis root mycobiome.</title>
        <authorList>
            <person name="Mesny F."/>
            <person name="Miyauchi S."/>
            <person name="Thiergart T."/>
            <person name="Pickel B."/>
            <person name="Atanasova L."/>
            <person name="Karlsson M."/>
            <person name="Huettel B."/>
            <person name="Barry K.W."/>
            <person name="Haridas S."/>
            <person name="Chen C."/>
            <person name="Bauer D."/>
            <person name="Andreopoulos W."/>
            <person name="Pangilinan J."/>
            <person name="LaButti K."/>
            <person name="Riley R."/>
            <person name="Lipzen A."/>
            <person name="Clum A."/>
            <person name="Drula E."/>
            <person name="Henrissat B."/>
            <person name="Kohler A."/>
            <person name="Grigoriev I.V."/>
            <person name="Martin F.M."/>
            <person name="Hacquard S."/>
        </authorList>
    </citation>
    <scope>NUCLEOTIDE SEQUENCE</scope>
    <source>
        <strain evidence="2">MPI-CAGE-AT-0021</strain>
    </source>
</reference>
<comment type="caution">
    <text evidence="2">The sequence shown here is derived from an EMBL/GenBank/DDBJ whole genome shotgun (WGS) entry which is preliminary data.</text>
</comment>
<dbReference type="AlphaFoldDB" id="A0A9P9D6U7"/>
<name>A0A9P9D6U7_9HYPO</name>
<dbReference type="InterPro" id="IPR021842">
    <property type="entry name" value="DUF3435"/>
</dbReference>
<dbReference type="PANTHER" id="PTHR37535">
    <property type="entry name" value="FLUG DOMAIN PROTEIN"/>
    <property type="match status" value="1"/>
</dbReference>
<accession>A0A9P9D6U7</accession>
<proteinExistence type="predicted"/>
<protein>
    <submittedName>
        <fullName evidence="2">Uncharacterized protein</fullName>
    </submittedName>
</protein>
<keyword evidence="3" id="KW-1185">Reference proteome</keyword>
<sequence length="751" mass="86165">MGKAKSAADTLHLGCERSSEKESNIVNGELVLRKIQPAVERSYAKKMQLWLEYQKQKPEASPDDLRSLKDFVRKMAYSIDGEEGIEVSGSETVRKYWNTFTAAWQRANPKQSIPRGIAHSVTEYINGPLAEEMGIPNIKRSRRFVTKKALLNYARQLCAADWVEYKRPGALIDDWGFLLGNAYSSSRIGEYIESSCRAGTGRGLHFKDLTFVVFINEIRTPEFAIQLTRHTKNMTSTPDKRLQHALYEGNEPGLLCFNPMTPFLARLLAYGAFRDCRTIEDLLTIVPPEDEMLVLQWKDDLLETLFFKSQSTDNIGSAAAFSHGQRLLGLRAGYATPSSHHDIRAEALHLMNLFESEATRMVYAGHTDPNTLPKHYLPRNGADSQAPYHGQKKRGICLPAKKQFEFENSTEFIRITKELVKRPGTSDSKSSQERIKLYTEKWKMLAKELRDCQKRQPVKHDDALGYHRAIFDRAWFMMPERDRLAQNLFKIDTLRSPIGLAVLRDMLALYQKSSNVEYRPGLEPDKCPCGKRNGSSYDWRHVNTCFKAAMAKVYGFAELCFLCNEWFHCTEAWDADCQHHMDHLDHLLVWCDPLTYGGVLARAGYCPFCLGDRNVPVSVRMHQFKIRWTWLDHIQTHIRTLEGGYMPVHCPIPHPTCLGVFESTQEPQFHLQDAFGVERNRDSTKIKRPRHESGDIPPPKRKRPQRCRDDLEEDDIMALANTQYTDTAASNIPRPFSEFHSFLGLKCYICR</sequence>
<dbReference type="PANTHER" id="PTHR37535:SF3">
    <property type="entry name" value="FLUG DOMAIN-CONTAINING PROTEIN"/>
    <property type="match status" value="1"/>
</dbReference>
<dbReference type="Pfam" id="PF11917">
    <property type="entry name" value="DUF3435"/>
    <property type="match status" value="1"/>
</dbReference>
<organism evidence="2 3">
    <name type="scientific">Dactylonectria estremocensis</name>
    <dbReference type="NCBI Taxonomy" id="1079267"/>
    <lineage>
        <taxon>Eukaryota</taxon>
        <taxon>Fungi</taxon>
        <taxon>Dikarya</taxon>
        <taxon>Ascomycota</taxon>
        <taxon>Pezizomycotina</taxon>
        <taxon>Sordariomycetes</taxon>
        <taxon>Hypocreomycetidae</taxon>
        <taxon>Hypocreales</taxon>
        <taxon>Nectriaceae</taxon>
        <taxon>Dactylonectria</taxon>
    </lineage>
</organism>
<dbReference type="EMBL" id="JAGMUU010000041">
    <property type="protein sequence ID" value="KAH7114735.1"/>
    <property type="molecule type" value="Genomic_DNA"/>
</dbReference>
<gene>
    <name evidence="2" type="ORF">B0J13DRAFT_655895</name>
</gene>
<evidence type="ECO:0000313" key="2">
    <source>
        <dbReference type="EMBL" id="KAH7114735.1"/>
    </source>
</evidence>
<feature type="region of interest" description="Disordered" evidence="1">
    <location>
        <begin position="680"/>
        <end position="707"/>
    </location>
</feature>
<dbReference type="Proteomes" id="UP000717696">
    <property type="component" value="Unassembled WGS sequence"/>
</dbReference>
<dbReference type="OrthoDB" id="4357582at2759"/>
<evidence type="ECO:0000256" key="1">
    <source>
        <dbReference type="SAM" id="MobiDB-lite"/>
    </source>
</evidence>
<evidence type="ECO:0000313" key="3">
    <source>
        <dbReference type="Proteomes" id="UP000717696"/>
    </source>
</evidence>